<keyword evidence="4" id="KW-0274">FAD</keyword>
<name>A0A1I6WF70_9RHOB</name>
<comment type="cofactor">
    <cofactor evidence="1">
        <name>FAD</name>
        <dbReference type="ChEBI" id="CHEBI:57692"/>
    </cofactor>
</comment>
<keyword evidence="3" id="KW-0285">Flavoprotein</keyword>
<dbReference type="InterPro" id="IPR051473">
    <property type="entry name" value="P2Ox-like"/>
</dbReference>
<dbReference type="GO" id="GO:0016614">
    <property type="term" value="F:oxidoreductase activity, acting on CH-OH group of donors"/>
    <property type="evidence" value="ECO:0007669"/>
    <property type="project" value="InterPro"/>
</dbReference>
<gene>
    <name evidence="7" type="ORF">SAMN04488050_1193</name>
</gene>
<evidence type="ECO:0000256" key="3">
    <source>
        <dbReference type="ARBA" id="ARBA00022630"/>
    </source>
</evidence>
<sequence>MIFHSGNLSNASKLDADVCIVGGGAAGISIALKMSGNGAKILVLESGFDGYDERAQSLYAGENIGHPADPLNEARLRMLGGSTNHWAGNCMPLDPIDFEARPGIPHSGWPISRSDLDLYYPAAQELVETPSDTLYDTSEHFSKIPDHPIAFDESKLTSYLYALSPPTQFGYVYEDRLKQASDISLVLNATVLEILTDDTASQVTGLRVAGIDGPAFEVQAKLFVLAQGAAETARLLLLSDNVETRGLGNSNDLVGRYFMDHVSFRPALQAMVARDNSQFRIYTEEHPVGEHYMRCAIRASEDLLRAEQLPNFRFIFFHEETGSPGQSSATTIKRALEKGHAPDNLRWHLANVLSDLDGLTNEVYRTLLRSEEDLIRRDWIEPWLSVESLPNPDSRVLLTADRDDIFGQRRIALDWRLTNADLAANRRATEVLAAELARLGYGRAWSVLFREDYDWPKPTTYGKHHTGTTRMSEDPKHGVVDENCRVHGISNLFVAGSAVFPTQGHATPTLTIVALAVRLADHLKARLAEGQP</sequence>
<dbReference type="InterPro" id="IPR007867">
    <property type="entry name" value="GMC_OxRtase_C"/>
</dbReference>
<evidence type="ECO:0000313" key="7">
    <source>
        <dbReference type="EMBL" id="SFT24214.1"/>
    </source>
</evidence>
<keyword evidence="8" id="KW-1185">Reference proteome</keyword>
<evidence type="ECO:0000259" key="6">
    <source>
        <dbReference type="Pfam" id="PF05199"/>
    </source>
</evidence>
<dbReference type="EMBL" id="FOZW01000019">
    <property type="protein sequence ID" value="SFT24214.1"/>
    <property type="molecule type" value="Genomic_DNA"/>
</dbReference>
<dbReference type="InterPro" id="IPR036188">
    <property type="entry name" value="FAD/NAD-bd_sf"/>
</dbReference>
<comment type="similarity">
    <text evidence="2">Belongs to the GMC oxidoreductase family.</text>
</comment>
<dbReference type="Proteomes" id="UP000199392">
    <property type="component" value="Unassembled WGS sequence"/>
</dbReference>
<evidence type="ECO:0000256" key="4">
    <source>
        <dbReference type="ARBA" id="ARBA00022827"/>
    </source>
</evidence>
<keyword evidence="5" id="KW-0560">Oxidoreductase</keyword>
<feature type="domain" description="Glucose-methanol-choline oxidoreductase C-terminal" evidence="6">
    <location>
        <begin position="392"/>
        <end position="516"/>
    </location>
</feature>
<dbReference type="PANTHER" id="PTHR42784">
    <property type="entry name" value="PYRANOSE 2-OXIDASE"/>
    <property type="match status" value="1"/>
</dbReference>
<evidence type="ECO:0000256" key="1">
    <source>
        <dbReference type="ARBA" id="ARBA00001974"/>
    </source>
</evidence>
<evidence type="ECO:0000256" key="5">
    <source>
        <dbReference type="ARBA" id="ARBA00023002"/>
    </source>
</evidence>
<dbReference type="OrthoDB" id="9798604at2"/>
<protein>
    <submittedName>
        <fullName evidence="7">Choline dehydrogenase</fullName>
    </submittedName>
</protein>
<dbReference type="SUPFAM" id="SSF51905">
    <property type="entry name" value="FAD/NAD(P)-binding domain"/>
    <property type="match status" value="1"/>
</dbReference>
<evidence type="ECO:0000256" key="2">
    <source>
        <dbReference type="ARBA" id="ARBA00010790"/>
    </source>
</evidence>
<proteinExistence type="inferred from homology"/>
<dbReference type="PANTHER" id="PTHR42784:SF1">
    <property type="entry name" value="PYRANOSE 2-OXIDASE"/>
    <property type="match status" value="1"/>
</dbReference>
<dbReference type="Pfam" id="PF05199">
    <property type="entry name" value="GMC_oxred_C"/>
    <property type="match status" value="1"/>
</dbReference>
<dbReference type="Gene3D" id="3.50.50.60">
    <property type="entry name" value="FAD/NAD(P)-binding domain"/>
    <property type="match status" value="2"/>
</dbReference>
<dbReference type="AlphaFoldDB" id="A0A1I6WF70"/>
<dbReference type="STRING" id="311180.SAMN04488050_1193"/>
<evidence type="ECO:0000313" key="8">
    <source>
        <dbReference type="Proteomes" id="UP000199392"/>
    </source>
</evidence>
<accession>A0A1I6WF70</accession>
<dbReference type="RefSeq" id="WP_092430469.1">
    <property type="nucleotide sequence ID" value="NZ_FNCL01000020.1"/>
</dbReference>
<organism evidence="7 8">
    <name type="scientific">Alloyangia pacifica</name>
    <dbReference type="NCBI Taxonomy" id="311180"/>
    <lineage>
        <taxon>Bacteria</taxon>
        <taxon>Pseudomonadati</taxon>
        <taxon>Pseudomonadota</taxon>
        <taxon>Alphaproteobacteria</taxon>
        <taxon>Rhodobacterales</taxon>
        <taxon>Roseobacteraceae</taxon>
        <taxon>Alloyangia</taxon>
    </lineage>
</organism>
<reference evidence="8" key="1">
    <citation type="submission" date="2016-10" db="EMBL/GenBank/DDBJ databases">
        <authorList>
            <person name="Varghese N."/>
            <person name="Submissions S."/>
        </authorList>
    </citation>
    <scope>NUCLEOTIDE SEQUENCE [LARGE SCALE GENOMIC DNA]</scope>
    <source>
        <strain evidence="8">DSM 26894</strain>
    </source>
</reference>